<dbReference type="SUPFAM" id="SSF109854">
    <property type="entry name" value="DinB/YfiT-like putative metalloenzymes"/>
    <property type="match status" value="1"/>
</dbReference>
<sequence length="204" mass="21995">MHTKLERIRELDARAVRYSVELVGQAASTDLDRPTPCAGWTLADLLGHMTAQHRGFGKAAAGDGGDRTHWAIAPLGTDPAATYRESADALIAAFAEVAGEEVEFDLPEFGVDRGFPAVEAIGFHFIDYLVHGWDVARALGVPFEPEADLVTAGLPIALAVPDTDHRLRPGAAFAPSLDGWDRTRALDRILLYLGRSPRWPATTG</sequence>
<dbReference type="OrthoDB" id="5185819at2"/>
<dbReference type="AlphaFoldDB" id="A0A401YQK0"/>
<dbReference type="NCBIfam" id="TIGR03083">
    <property type="entry name" value="maleylpyruvate isomerase family mycothiol-dependent enzyme"/>
    <property type="match status" value="1"/>
</dbReference>
<dbReference type="InterPro" id="IPR024344">
    <property type="entry name" value="MDMPI_metal-binding"/>
</dbReference>
<name>A0A401YQK0_9ACTN</name>
<evidence type="ECO:0000313" key="2">
    <source>
        <dbReference type="EMBL" id="GCD96888.1"/>
    </source>
</evidence>
<protein>
    <submittedName>
        <fullName evidence="2">TIGR03086 family protein</fullName>
    </submittedName>
</protein>
<dbReference type="RefSeq" id="WP_126638915.1">
    <property type="nucleotide sequence ID" value="NZ_BIFH01000022.1"/>
</dbReference>
<dbReference type="InterPro" id="IPR017520">
    <property type="entry name" value="CHP03086"/>
</dbReference>
<dbReference type="EMBL" id="BIFH01000022">
    <property type="protein sequence ID" value="GCD96888.1"/>
    <property type="molecule type" value="Genomic_DNA"/>
</dbReference>
<dbReference type="InterPro" id="IPR017517">
    <property type="entry name" value="Maleyloyr_isom"/>
</dbReference>
<dbReference type="InterPro" id="IPR034660">
    <property type="entry name" value="DinB/YfiT-like"/>
</dbReference>
<dbReference type="NCBIfam" id="TIGR03086">
    <property type="entry name" value="TIGR03086 family metal-binding protein"/>
    <property type="match status" value="1"/>
</dbReference>
<keyword evidence="3" id="KW-1185">Reference proteome</keyword>
<reference evidence="2 3" key="1">
    <citation type="submission" date="2018-12" db="EMBL/GenBank/DDBJ databases">
        <title>Draft genome sequence of Embleya hyalina NBRC 13850T.</title>
        <authorList>
            <person name="Komaki H."/>
            <person name="Hosoyama A."/>
            <person name="Kimura A."/>
            <person name="Ichikawa N."/>
            <person name="Tamura T."/>
        </authorList>
    </citation>
    <scope>NUCLEOTIDE SEQUENCE [LARGE SCALE GENOMIC DNA]</scope>
    <source>
        <strain evidence="2 3">NBRC 13850</strain>
    </source>
</reference>
<feature type="domain" description="Mycothiol-dependent maleylpyruvate isomerase metal-binding" evidence="1">
    <location>
        <begin position="15"/>
        <end position="136"/>
    </location>
</feature>
<dbReference type="GO" id="GO:0046872">
    <property type="term" value="F:metal ion binding"/>
    <property type="evidence" value="ECO:0007669"/>
    <property type="project" value="InterPro"/>
</dbReference>
<dbReference type="Pfam" id="PF11716">
    <property type="entry name" value="MDMPI_N"/>
    <property type="match status" value="1"/>
</dbReference>
<gene>
    <name evidence="2" type="ORF">EHYA_04575</name>
</gene>
<dbReference type="Gene3D" id="1.20.120.450">
    <property type="entry name" value="dinb family like domain"/>
    <property type="match status" value="1"/>
</dbReference>
<accession>A0A401YQK0</accession>
<evidence type="ECO:0000313" key="3">
    <source>
        <dbReference type="Proteomes" id="UP000286931"/>
    </source>
</evidence>
<comment type="caution">
    <text evidence="2">The sequence shown here is derived from an EMBL/GenBank/DDBJ whole genome shotgun (WGS) entry which is preliminary data.</text>
</comment>
<evidence type="ECO:0000259" key="1">
    <source>
        <dbReference type="Pfam" id="PF11716"/>
    </source>
</evidence>
<dbReference type="Proteomes" id="UP000286931">
    <property type="component" value="Unassembled WGS sequence"/>
</dbReference>
<organism evidence="2 3">
    <name type="scientific">Embleya hyalina</name>
    <dbReference type="NCBI Taxonomy" id="516124"/>
    <lineage>
        <taxon>Bacteria</taxon>
        <taxon>Bacillati</taxon>
        <taxon>Actinomycetota</taxon>
        <taxon>Actinomycetes</taxon>
        <taxon>Kitasatosporales</taxon>
        <taxon>Streptomycetaceae</taxon>
        <taxon>Embleya</taxon>
    </lineage>
</organism>
<proteinExistence type="predicted"/>